<keyword evidence="1" id="KW-0812">Transmembrane</keyword>
<dbReference type="AlphaFoldDB" id="A0A9Y4MXW7"/>
<dbReference type="PANTHER" id="PTHR20859">
    <property type="entry name" value="INTERFERON/INTERLEUKIN RECEPTOR"/>
    <property type="match status" value="1"/>
</dbReference>
<reference evidence="4" key="1">
    <citation type="submission" date="2025-08" db="UniProtKB">
        <authorList>
            <consortium name="RefSeq"/>
        </authorList>
    </citation>
    <scope>IDENTIFICATION</scope>
</reference>
<dbReference type="GeneID" id="103355603"/>
<feature type="domain" description="Interferon/interleukin receptor" evidence="2">
    <location>
        <begin position="65"/>
        <end position="150"/>
    </location>
</feature>
<protein>
    <submittedName>
        <fullName evidence="4">Uncharacterized protein LOC103355603</fullName>
    </submittedName>
</protein>
<gene>
    <name evidence="4" type="primary">LOC103355603</name>
</gene>
<keyword evidence="1" id="KW-1133">Transmembrane helix</keyword>
<dbReference type="Proteomes" id="UP000694891">
    <property type="component" value="Unplaced"/>
</dbReference>
<name>A0A9Y4MXW7_9TELE</name>
<evidence type="ECO:0000256" key="1">
    <source>
        <dbReference type="SAM" id="Phobius"/>
    </source>
</evidence>
<dbReference type="PANTHER" id="PTHR20859:SF91">
    <property type="match status" value="1"/>
</dbReference>
<dbReference type="SUPFAM" id="SSF49265">
    <property type="entry name" value="Fibronectin type III"/>
    <property type="match status" value="1"/>
</dbReference>
<dbReference type="GO" id="GO:0004896">
    <property type="term" value="F:cytokine receptor activity"/>
    <property type="evidence" value="ECO:0007669"/>
    <property type="project" value="TreeGrafter"/>
</dbReference>
<dbReference type="GO" id="GO:0005886">
    <property type="term" value="C:plasma membrane"/>
    <property type="evidence" value="ECO:0007669"/>
    <property type="project" value="TreeGrafter"/>
</dbReference>
<sequence length="236" mass="26111">CSSYKTDEWIVVPDCHQIAFNSCNVAFTKAKEEHGCVMLRVTAESHGKTSKPAKACSRHGDSCTPDFSLTARPGSLTVQLTMNHSLAPDYAGQIKHRIYYGKGEQLEAYIDVSSSKTISELDQGQRYCVAVQYVRYDTPHGPRSCIQCELIPEAGYSTHTRIIVAVVVAVVLVAVITAVAHILIFHRKKIKSCLQPRYQMPHSVLEPLDIPNFTSSQTEEHCDVISSFTPEEIGGK</sequence>
<dbReference type="Gene3D" id="2.60.40.10">
    <property type="entry name" value="Immunoglobulins"/>
    <property type="match status" value="2"/>
</dbReference>
<dbReference type="Pfam" id="PF09294">
    <property type="entry name" value="Interfer-bind"/>
    <property type="match status" value="1"/>
</dbReference>
<feature type="transmembrane region" description="Helical" evidence="1">
    <location>
        <begin position="162"/>
        <end position="185"/>
    </location>
</feature>
<dbReference type="RefSeq" id="XP_008277679.1">
    <property type="nucleotide sequence ID" value="XM_008279457.1"/>
</dbReference>
<keyword evidence="1" id="KW-0472">Membrane</keyword>
<proteinExistence type="predicted"/>
<evidence type="ECO:0000313" key="3">
    <source>
        <dbReference type="Proteomes" id="UP000694891"/>
    </source>
</evidence>
<dbReference type="InterPro" id="IPR036116">
    <property type="entry name" value="FN3_sf"/>
</dbReference>
<evidence type="ECO:0000313" key="4">
    <source>
        <dbReference type="RefSeq" id="XP_008277679.1"/>
    </source>
</evidence>
<keyword evidence="3" id="KW-1185">Reference proteome</keyword>
<dbReference type="InterPro" id="IPR015373">
    <property type="entry name" value="Interferon/interleukin_rcp_dom"/>
</dbReference>
<dbReference type="InterPro" id="IPR050650">
    <property type="entry name" value="Type-II_Cytokine-TF_Rcpt"/>
</dbReference>
<feature type="non-terminal residue" evidence="4">
    <location>
        <position position="1"/>
    </location>
</feature>
<accession>A0A9Y4MXW7</accession>
<organism evidence="3 4">
    <name type="scientific">Stegastes partitus</name>
    <name type="common">bicolor damselfish</name>
    <dbReference type="NCBI Taxonomy" id="144197"/>
    <lineage>
        <taxon>Eukaryota</taxon>
        <taxon>Metazoa</taxon>
        <taxon>Chordata</taxon>
        <taxon>Craniata</taxon>
        <taxon>Vertebrata</taxon>
        <taxon>Euteleostomi</taxon>
        <taxon>Actinopterygii</taxon>
        <taxon>Neopterygii</taxon>
        <taxon>Teleostei</taxon>
        <taxon>Neoteleostei</taxon>
        <taxon>Acanthomorphata</taxon>
        <taxon>Ovalentaria</taxon>
        <taxon>Pomacentridae</taxon>
        <taxon>Stegastes</taxon>
    </lineage>
</organism>
<dbReference type="InterPro" id="IPR013783">
    <property type="entry name" value="Ig-like_fold"/>
</dbReference>
<evidence type="ECO:0000259" key="2">
    <source>
        <dbReference type="Pfam" id="PF09294"/>
    </source>
</evidence>